<keyword evidence="3" id="KW-1185">Reference proteome</keyword>
<evidence type="ECO:0000313" key="2">
    <source>
        <dbReference type="EMBL" id="ASV73196.1"/>
    </source>
</evidence>
<organism evidence="2 3">
    <name type="scientific">Thermogutta terrifontis</name>
    <dbReference type="NCBI Taxonomy" id="1331910"/>
    <lineage>
        <taxon>Bacteria</taxon>
        <taxon>Pseudomonadati</taxon>
        <taxon>Planctomycetota</taxon>
        <taxon>Planctomycetia</taxon>
        <taxon>Pirellulales</taxon>
        <taxon>Thermoguttaceae</taxon>
        <taxon>Thermogutta</taxon>
    </lineage>
</organism>
<protein>
    <submittedName>
        <fullName evidence="2">Uncharacterized protein</fullName>
    </submittedName>
</protein>
<dbReference type="Proteomes" id="UP000215086">
    <property type="component" value="Chromosome"/>
</dbReference>
<dbReference type="EMBL" id="CP018477">
    <property type="protein sequence ID" value="ASV73196.1"/>
    <property type="molecule type" value="Genomic_DNA"/>
</dbReference>
<feature type="region of interest" description="Disordered" evidence="1">
    <location>
        <begin position="16"/>
        <end position="44"/>
    </location>
</feature>
<name>A0A286RB53_9BACT</name>
<dbReference type="KEGG" id="ttf:THTE_0594"/>
<sequence>MIGAIRELPRPGIVTSYDQVSPGTTSVPLRPWENPSRGNIASEGPACRVRLSTLDDPL</sequence>
<proteinExistence type="predicted"/>
<feature type="compositionally biased region" description="Polar residues" evidence="1">
    <location>
        <begin position="16"/>
        <end position="27"/>
    </location>
</feature>
<reference evidence="2 3" key="1">
    <citation type="journal article" name="Front. Microbiol.">
        <title>Sugar Metabolism of the First Thermophilic Planctomycete Thermogutta terrifontis: Comparative Genomic and Transcriptomic Approaches.</title>
        <authorList>
            <person name="Elcheninov A.G."/>
            <person name="Menzel P."/>
            <person name="Gudbergsdottir S.R."/>
            <person name="Slesarev A.I."/>
            <person name="Kadnikov V.V."/>
            <person name="Krogh A."/>
            <person name="Bonch-Osmolovskaya E.A."/>
            <person name="Peng X."/>
            <person name="Kublanov I.V."/>
        </authorList>
    </citation>
    <scope>NUCLEOTIDE SEQUENCE [LARGE SCALE GENOMIC DNA]</scope>
    <source>
        <strain evidence="2 3">R1</strain>
    </source>
</reference>
<dbReference type="AlphaFoldDB" id="A0A286RB53"/>
<accession>A0A286RB53</accession>
<gene>
    <name evidence="2" type="ORF">THTE_0594</name>
</gene>
<evidence type="ECO:0000256" key="1">
    <source>
        <dbReference type="SAM" id="MobiDB-lite"/>
    </source>
</evidence>
<evidence type="ECO:0000313" key="3">
    <source>
        <dbReference type="Proteomes" id="UP000215086"/>
    </source>
</evidence>